<feature type="domain" description="tRNA/rRNA methyltransferase SpoU type" evidence="14">
    <location>
        <begin position="1001"/>
        <end position="1142"/>
    </location>
</feature>
<dbReference type="GO" id="GO:0030488">
    <property type="term" value="P:tRNA methylation"/>
    <property type="evidence" value="ECO:0007669"/>
    <property type="project" value="InterPro"/>
</dbReference>
<dbReference type="EC" id="2.1.1.34" evidence="10"/>
<dbReference type="PANTHER" id="PTHR12029">
    <property type="entry name" value="RNA METHYLTRANSFERASE"/>
    <property type="match status" value="1"/>
</dbReference>
<keyword evidence="7" id="KW-0007">Acetylation</keyword>
<dbReference type="SUPFAM" id="SSF75217">
    <property type="entry name" value="alpha/beta knot"/>
    <property type="match status" value="1"/>
</dbReference>
<protein>
    <recommendedName>
        <fullName evidence="11">tRNA (guanosine(18)-2'-O)-methyltransferase TARBP1</fullName>
        <ecNumber evidence="10">2.1.1.34</ecNumber>
    </recommendedName>
    <alternativeName>
        <fullName evidence="12">TAR RNA-binding protein 1</fullName>
    </alternativeName>
</protein>
<comment type="similarity">
    <text evidence="1">Belongs to the class IV-like SAM-binding methyltransferase superfamily. RNA methyltransferase TrmH family.</text>
</comment>
<comment type="caution">
    <text evidence="15">The sequence shown here is derived from an EMBL/GenBank/DDBJ whole genome shotgun (WGS) entry which is preliminary data.</text>
</comment>
<dbReference type="FunFam" id="3.40.1280.10:FF:000010">
    <property type="entry name" value="probable methyltransferase TARBP1"/>
    <property type="match status" value="1"/>
</dbReference>
<keyword evidence="4" id="KW-0808">Transferase</keyword>
<dbReference type="Gene3D" id="3.40.1280.10">
    <property type="match status" value="1"/>
</dbReference>
<evidence type="ECO:0000256" key="8">
    <source>
        <dbReference type="ARBA" id="ARBA00093266"/>
    </source>
</evidence>
<gene>
    <name evidence="15" type="ORF">LTLLF_109885</name>
</gene>
<name>A0A8J6H0E1_MICOH</name>
<evidence type="ECO:0000313" key="16">
    <source>
        <dbReference type="Proteomes" id="UP000710432"/>
    </source>
</evidence>
<feature type="region of interest" description="Disordered" evidence="13">
    <location>
        <begin position="1303"/>
        <end position="1367"/>
    </location>
</feature>
<evidence type="ECO:0000256" key="3">
    <source>
        <dbReference type="ARBA" id="ARBA00022603"/>
    </source>
</evidence>
<dbReference type="Pfam" id="PF00588">
    <property type="entry name" value="SpoU_methylase"/>
    <property type="match status" value="1"/>
</dbReference>
<evidence type="ECO:0000256" key="10">
    <source>
        <dbReference type="ARBA" id="ARBA00093594"/>
    </source>
</evidence>
<evidence type="ECO:0000256" key="6">
    <source>
        <dbReference type="ARBA" id="ARBA00022884"/>
    </source>
</evidence>
<dbReference type="InterPro" id="IPR029028">
    <property type="entry name" value="Alpha/beta_knot_MTases"/>
</dbReference>
<dbReference type="Proteomes" id="UP000710432">
    <property type="component" value="Unassembled WGS sequence"/>
</dbReference>
<evidence type="ECO:0000256" key="2">
    <source>
        <dbReference type="ARBA" id="ARBA00011407"/>
    </source>
</evidence>
<accession>A0A8J6H0E1</accession>
<evidence type="ECO:0000256" key="1">
    <source>
        <dbReference type="ARBA" id="ARBA00007228"/>
    </source>
</evidence>
<keyword evidence="5" id="KW-0949">S-adenosyl-L-methionine</keyword>
<sequence>MFESENKILTKEGVIHFLELYAVRSPPYSPELSEFITGPLMDALSESCLYSRSPGQLSGSGSPLGLKLQTFLVAYVSLLPEEAKSRFLLKFIQRMADRHWCAVPVLFLSRALAGVPRCKALGGEGLLALRDVLQCTMITHQVLLRGAAQCYLLQTAMRLVDVLCDWLCINEKYFRQSSIGGSDWHETSLNAYVKNLVQEFVKSPGWETGESGFMPDWFEARLTSLMVLLAVDVEEMKTQFREKQRTQNVLRIFLDPLLDALGKLGTNAYMPLLRTDRCLQLLVRLLRSSVPRGSSGQDDEVSTVLQTSVLSAAESVAQFVLRRLTMNELQSVADLDRCQLYLTVLAELTSLQVKLGWKAGNPITRIISPLKNACIHHLQGAEDKQEPTLGRQVQRAVSMATLAALCEAVDRHPVLQLESTDAEPMDRFLSALPLNQMLKKPRSEEQNSCVHPLENGSAFEESPSSQGWGKTVAQYLHDQWVCLCWLLRKHRLLIPATESDTLECRFPAVQMPVQTLRSALDVLTVLPAGHILPVFHCMEMLVPKLLTSDESLCIESFDLAWKMISSLSNTQLTFWPNLKAFFHFVFDNEILTVAAELKGQAYFRIKEIMCEIIEMSSMKTGAFNILIRHCCQSWVAASSGVSQGSLSSAKDYSELVLEACVFGTVFRRDQRLIQDVQTFIENLGPDCAANIIIEDTKREDYYVRICAVKFLCLLDGSDMSHKLFIEDLAIRLLDKDESASRSRARYHENSLQHRVKNRVWQTLLVLFPRFDQGEEKLKTSICTFLSVLSHLDIIIQNIPEKKLVLKQALTVALQWCLSHNFSVRLYALVALKKAWHLCKALQFQECDAWTTVIECSLSQAESMHGAGNARKNWQRIQDHFFFSTFHPLKDYCLETIFYTLPRLSGVTEEEWIALDKFASFTDIPSNEGSPWYRSETTLSELSPGDWSQQDGGSILGEADRQSDWADVQKKIIPWGHKALESDLELLFQDRAAKLGKSISRLIVVASLIDKPTNLGGLCRTCEVFGAAALVVGSLQCVSDRQFQHLSVSAEQWLPLLEVRPAQLTDYLQQKKAEGYTVIGVEQTAQSSDLAQFCFPEKSLLLLGNEREGIPADLIQQLDVCVEIPQQGIIRSLNVHVSGALLIWEYTSQQLLGLKWYLSYCASGGGEKSVSKDDNHGPRTVGPPLQIPTETKNEAQSGRALSLSPAITTNWWLPPRALLRDLVPPVLPRGEAERPGLTHCWGQLASNELLSCLHRAASSALSSRQRQYRSRALQHTCLSFMVGAAIPAGLPGLAYNPGLRRGGPELCSPARPPEEQPTWASAERSSAPGPPSRPASPRTTQGNAPPGKQQLTRVDPSRPQFSTRKGGTSGCVFRLWWARLLGVTDRHRPRPSSRGGRGWSEE</sequence>
<evidence type="ECO:0000256" key="12">
    <source>
        <dbReference type="ARBA" id="ARBA00093656"/>
    </source>
</evidence>
<evidence type="ECO:0000313" key="15">
    <source>
        <dbReference type="EMBL" id="KAH0519857.1"/>
    </source>
</evidence>
<dbReference type="InterPro" id="IPR045330">
    <property type="entry name" value="TRM3/TARBP1"/>
</dbReference>
<evidence type="ECO:0000256" key="7">
    <source>
        <dbReference type="ARBA" id="ARBA00022990"/>
    </source>
</evidence>
<keyword evidence="3 15" id="KW-0489">Methyltransferase</keyword>
<comment type="subunit">
    <text evidence="2">Monomer and homodimer.</text>
</comment>
<dbReference type="InterPro" id="IPR025806">
    <property type="entry name" value="TARBP1"/>
</dbReference>
<dbReference type="EMBL" id="JAATJU010002484">
    <property type="protein sequence ID" value="KAH0519857.1"/>
    <property type="molecule type" value="Genomic_DNA"/>
</dbReference>
<evidence type="ECO:0000259" key="14">
    <source>
        <dbReference type="Pfam" id="PF00588"/>
    </source>
</evidence>
<dbReference type="CDD" id="cd18091">
    <property type="entry name" value="SpoU-like_TRM3-like"/>
    <property type="match status" value="1"/>
</dbReference>
<dbReference type="PANTHER" id="PTHR12029:SF11">
    <property type="entry name" value="METHYLTRANSFERASE TARBP1-RELATED"/>
    <property type="match status" value="1"/>
</dbReference>
<dbReference type="InterPro" id="IPR029026">
    <property type="entry name" value="tRNA_m1G_MTases_N"/>
</dbReference>
<evidence type="ECO:0000256" key="4">
    <source>
        <dbReference type="ARBA" id="ARBA00022679"/>
    </source>
</evidence>
<keyword evidence="6" id="KW-0694">RNA-binding</keyword>
<comment type="catalytic activity">
    <reaction evidence="8">
        <text>guanosine(18) in tRNA + S-adenosyl-L-methionine = 2'-O-methylguanosine(18) in tRNA + S-adenosyl-L-homocysteine + H(+)</text>
        <dbReference type="Rhea" id="RHEA:20077"/>
        <dbReference type="Rhea" id="RHEA-COMP:10190"/>
        <dbReference type="Rhea" id="RHEA-COMP:10192"/>
        <dbReference type="ChEBI" id="CHEBI:15378"/>
        <dbReference type="ChEBI" id="CHEBI:57856"/>
        <dbReference type="ChEBI" id="CHEBI:59789"/>
        <dbReference type="ChEBI" id="CHEBI:74269"/>
        <dbReference type="ChEBI" id="CHEBI:74445"/>
        <dbReference type="EC" id="2.1.1.34"/>
    </reaction>
    <physiologicalReaction direction="left-to-right" evidence="8">
        <dbReference type="Rhea" id="RHEA:20078"/>
    </physiologicalReaction>
</comment>
<evidence type="ECO:0000256" key="5">
    <source>
        <dbReference type="ARBA" id="ARBA00022691"/>
    </source>
</evidence>
<evidence type="ECO:0000256" key="11">
    <source>
        <dbReference type="ARBA" id="ARBA00093636"/>
    </source>
</evidence>
<feature type="region of interest" description="Disordered" evidence="13">
    <location>
        <begin position="1167"/>
        <end position="1193"/>
    </location>
</feature>
<dbReference type="PROSITE" id="PS51624">
    <property type="entry name" value="SAM_MT_TRMH_2"/>
    <property type="match status" value="1"/>
</dbReference>
<evidence type="ECO:0000256" key="9">
    <source>
        <dbReference type="ARBA" id="ARBA00093361"/>
    </source>
</evidence>
<dbReference type="InterPro" id="IPR001537">
    <property type="entry name" value="SpoU_MeTrfase"/>
</dbReference>
<dbReference type="GO" id="GO:0141100">
    <property type="term" value="F:tRNA (guanine(18)-2'-O)-methyltransferase activity"/>
    <property type="evidence" value="ECO:0007669"/>
    <property type="project" value="UniProtKB-EC"/>
</dbReference>
<comment type="function">
    <text evidence="9">S-adenosyl-L-methionine-dependent 2'-O-ribose methyltransferase that catalyzes the formation of 2'-O-methylguanosine at position 18 (Gm18) in a subset of tRNA. Selectively mediates Gm18 methylation of tRNAGln-TTG/CTG and tRNASer-TGA/GCT. Gm18 modification can enhance the stability of modified tRNAs.</text>
</comment>
<organism evidence="15 16">
    <name type="scientific">Microtus ochrogaster</name>
    <name type="common">Prairie vole</name>
    <dbReference type="NCBI Taxonomy" id="79684"/>
    <lineage>
        <taxon>Eukaryota</taxon>
        <taxon>Metazoa</taxon>
        <taxon>Chordata</taxon>
        <taxon>Craniata</taxon>
        <taxon>Vertebrata</taxon>
        <taxon>Euteleostomi</taxon>
        <taxon>Mammalia</taxon>
        <taxon>Eutheria</taxon>
        <taxon>Euarchontoglires</taxon>
        <taxon>Glires</taxon>
        <taxon>Rodentia</taxon>
        <taxon>Myomorpha</taxon>
        <taxon>Muroidea</taxon>
        <taxon>Cricetidae</taxon>
        <taxon>Arvicolinae</taxon>
        <taxon>Microtus</taxon>
    </lineage>
</organism>
<evidence type="ECO:0000256" key="13">
    <source>
        <dbReference type="SAM" id="MobiDB-lite"/>
    </source>
</evidence>
<dbReference type="InterPro" id="IPR044748">
    <property type="entry name" value="Trm3/TARBP1_C"/>
</dbReference>
<reference evidence="15" key="1">
    <citation type="submission" date="2020-03" db="EMBL/GenBank/DDBJ databases">
        <title>Studies in the Genomics of Life Span.</title>
        <authorList>
            <person name="Glass D."/>
        </authorList>
    </citation>
    <scope>NUCLEOTIDE SEQUENCE</scope>
    <source>
        <strain evidence="15">LTLLF</strain>
        <tissue evidence="15">Muscle</tissue>
    </source>
</reference>
<dbReference type="GO" id="GO:0003723">
    <property type="term" value="F:RNA binding"/>
    <property type="evidence" value="ECO:0007669"/>
    <property type="project" value="UniProtKB-KW"/>
</dbReference>
<proteinExistence type="inferred from homology"/>